<dbReference type="Proteomes" id="UP000000561">
    <property type="component" value="Chromosome 1"/>
</dbReference>
<feature type="region of interest" description="Disordered" evidence="2">
    <location>
        <begin position="963"/>
        <end position="1050"/>
    </location>
</feature>
<feature type="region of interest" description="Disordered" evidence="2">
    <location>
        <begin position="858"/>
        <end position="925"/>
    </location>
</feature>
<feature type="compositionally biased region" description="Low complexity" evidence="2">
    <location>
        <begin position="208"/>
        <end position="218"/>
    </location>
</feature>
<accession>A0A0D1E8R0</accession>
<sequence>MFSQWKRKRHYPMDAGPSVIPMSSSQPASPVSTLFPRTDTPRSIPPQSFQGRPTGVKTFGKVVIGKGTRRRPATREGSHGTPSPMSFAAGPRNSSRGTNDLEFGGGVVPDDSQSDADLSDSSMSPITPQNIASTIGKQSRHSISSVISSDRATPFSPSKVTHPSSDDLSARVRTNSIDSDSVGSLNDFRTLISFSSPPDLLDRESPALTPSTTLSTPDVTSTVAATINKSARVPIADQPQPLLPASSLAAAEPNLLISSFKISATDSLEAGRKPYKRVPPNVASIGTDESPNNGARRGSTPTSVPESVSQCGSSQLPCEEFQSPGQARFALDTMRGHEESTQRGSQVAATFGLGISSASEQTQAASSCSSRANHPFPCRSISTHRHTKTTSDLSANSSVDSWGPASFGHDSLRMSLETDRLNEPTKTASSSSIKTHRTYVSDSDHSATTVETSTDVPDIDPLSPIKEHTESPDPTLHQHTSPVIGLSRSPTAAFSEACGFTSSVVSARSDEIRSASHSQQFARSPDHLVGLNEIREGQWDNQQTASNSFLPTSADSMSSPSCDASTKSVSQLSATGGLLPPLELEDSVQRTHARSASNASWTYSRKFSSEQYSTTGPRRGSADTAFQVTNHRLLPETYTAPLPSQPFPLSTSISVPMLPADFARSKPQASEPNTPNLAYEAALAKAVGMQRKHRPAALALNHAALSAFAPSGSIEYSFTLDKNGCSFASPSSFAFKGMVSPGRTRAPPPSAPPAEPLPPIPITPSLTPKSPSVRQRTESCATSVSSTKTFGADAKDPLATPTQVHSSSFSAKEQSQDHSPRLDPASAATLANAISGVQPLTASESANQIRAATQIETEYQGPIQSSSSVLPPAEEGPSRPSTAVSAEESSDSTATLEVAQIVTRTPIRPARLSMSNKGNDLQETSKTAAPAVVAAEHADGQIASPIIKSRLLKGTALVTTANVDAEKSSSTEASSRKVSDNTPQKQTTQFLPSSTQRTSSVDKPSRPPPSAWTRRGVGPIAHTDTSTRNASDAGHGGDEEPRGGASSVASCHSTISNISDRRMEVLQDKEALLSALSESSRKEFMKRAQGRFAGAFSEVSAAFRQLQADKLLLEQIVREKTPLVGVGTNHEMLSSYLSAMNAKVEQSNAEIRKLLDLLEQQREVMDQMMATHQLQRDTYEEDLNHMHTAMQQAQVEAENGRAEVVKLNEELTKAHAQLVQASAEAMRARTTLAEEGRKREKVVVLLRQAKERLREVEAEQQQQQQQQQQCERGLGHDELEHVERLSEDDMGLSRHSACAESEAEQLRRMLAERDAEISALRLSHADSLINSPPLPPASGSTSASAELDACYSGTSPSPSPSSELEQLREQLCSQRERERHIRSAYLYVREELRKVNLERRRSSMHGLVSPASAAAAGAAARVDGSPSPRTRDDTAVKLKRLSLPIVARASAIALASAGYAESAFADQQDARSSKPSSPPSAFRPPSSQWPQA</sequence>
<keyword evidence="4" id="KW-1185">Reference proteome</keyword>
<dbReference type="VEuPathDB" id="FungiDB:UMAG_00238"/>
<feature type="region of interest" description="Disordered" evidence="2">
    <location>
        <begin position="1408"/>
        <end position="1433"/>
    </location>
</feature>
<feature type="compositionally biased region" description="Polar residues" evidence="2">
    <location>
        <begin position="913"/>
        <end position="925"/>
    </location>
</feature>
<evidence type="ECO:0000313" key="4">
    <source>
        <dbReference type="Proteomes" id="UP000000561"/>
    </source>
</evidence>
<feature type="region of interest" description="Disordered" evidence="2">
    <location>
        <begin position="378"/>
        <end position="402"/>
    </location>
</feature>
<feature type="compositionally biased region" description="Polar residues" evidence="2">
    <location>
        <begin position="800"/>
        <end position="813"/>
    </location>
</feature>
<feature type="compositionally biased region" description="Low complexity" evidence="2">
    <location>
        <begin position="1411"/>
        <end position="1420"/>
    </location>
</feature>
<feature type="compositionally biased region" description="Polar residues" evidence="2">
    <location>
        <begin position="980"/>
        <end position="1002"/>
    </location>
</feature>
<feature type="region of interest" description="Disordered" evidence="2">
    <location>
        <begin position="195"/>
        <end position="218"/>
    </location>
</feature>
<evidence type="ECO:0000256" key="1">
    <source>
        <dbReference type="SAM" id="Coils"/>
    </source>
</evidence>
<feature type="compositionally biased region" description="Polar residues" evidence="2">
    <location>
        <begin position="778"/>
        <end position="789"/>
    </location>
</feature>
<feature type="compositionally biased region" description="Polar residues" evidence="2">
    <location>
        <begin position="287"/>
        <end position="316"/>
    </location>
</feature>
<dbReference type="eggNOG" id="ENOG502S0A5">
    <property type="taxonomic scope" value="Eukaryota"/>
</dbReference>
<feature type="compositionally biased region" description="Basic residues" evidence="2">
    <location>
        <begin position="1"/>
        <end position="10"/>
    </location>
</feature>
<feature type="compositionally biased region" description="Polar residues" evidence="2">
    <location>
        <begin position="858"/>
        <end position="869"/>
    </location>
</feature>
<feature type="compositionally biased region" description="Polar residues" evidence="2">
    <location>
        <begin position="21"/>
        <end position="32"/>
    </location>
</feature>
<feature type="compositionally biased region" description="Polar residues" evidence="2">
    <location>
        <begin position="125"/>
        <end position="137"/>
    </location>
</feature>
<feature type="coiled-coil region" evidence="1">
    <location>
        <begin position="1137"/>
        <end position="1273"/>
    </location>
</feature>
<reference evidence="3 4" key="1">
    <citation type="journal article" date="2006" name="Nature">
        <title>Insights from the genome of the biotrophic fungal plant pathogen Ustilago maydis.</title>
        <authorList>
            <person name="Kamper J."/>
            <person name="Kahmann R."/>
            <person name="Bolker M."/>
            <person name="Ma L.J."/>
            <person name="Brefort T."/>
            <person name="Saville B.J."/>
            <person name="Banuett F."/>
            <person name="Kronstad J.W."/>
            <person name="Gold S.E."/>
            <person name="Muller O."/>
            <person name="Perlin M.H."/>
            <person name="Wosten H.A."/>
            <person name="de Vries R."/>
            <person name="Ruiz-Herrera J."/>
            <person name="Reynaga-Pena C.G."/>
            <person name="Snetselaar K."/>
            <person name="McCann M."/>
            <person name="Perez-Martin J."/>
            <person name="Feldbrugge M."/>
            <person name="Basse C.W."/>
            <person name="Steinberg G."/>
            <person name="Ibeas J.I."/>
            <person name="Holloman W."/>
            <person name="Guzman P."/>
            <person name="Farman M."/>
            <person name="Stajich J.E."/>
            <person name="Sentandreu R."/>
            <person name="Gonzalez-Prieto J.M."/>
            <person name="Kennell J.C."/>
            <person name="Molina L."/>
            <person name="Schirawski J."/>
            <person name="Mendoza-Mendoza A."/>
            <person name="Greilinger D."/>
            <person name="Munch K."/>
            <person name="Rossel N."/>
            <person name="Scherer M."/>
            <person name="Vranes M."/>
            <person name="Ladendorf O."/>
            <person name="Vincon V."/>
            <person name="Fuchs U."/>
            <person name="Sandrock B."/>
            <person name="Meng S."/>
            <person name="Ho E.C."/>
            <person name="Cahill M.J."/>
            <person name="Boyce K.J."/>
            <person name="Klose J."/>
            <person name="Klosterman S.J."/>
            <person name="Deelstra H.J."/>
            <person name="Ortiz-Castellanos L."/>
            <person name="Li W."/>
            <person name="Sanchez-Alonso P."/>
            <person name="Schreier P.H."/>
            <person name="Hauser-Hahn I."/>
            <person name="Vaupel M."/>
            <person name="Koopmann E."/>
            <person name="Friedrich G."/>
            <person name="Voss H."/>
            <person name="Schluter T."/>
            <person name="Margolis J."/>
            <person name="Platt D."/>
            <person name="Swimmer C."/>
            <person name="Gnirke A."/>
            <person name="Chen F."/>
            <person name="Vysotskaia V."/>
            <person name="Mannhaupt G."/>
            <person name="Guldener U."/>
            <person name="Munsterkotter M."/>
            <person name="Haase D."/>
            <person name="Oesterheld M."/>
            <person name="Mewes H.W."/>
            <person name="Mauceli E.W."/>
            <person name="DeCaprio D."/>
            <person name="Wade C.M."/>
            <person name="Butler J."/>
            <person name="Young S."/>
            <person name="Jaffe D.B."/>
            <person name="Calvo S."/>
            <person name="Nusbaum C."/>
            <person name="Galagan J."/>
            <person name="Birren B.W."/>
        </authorList>
    </citation>
    <scope>NUCLEOTIDE SEQUENCE [LARGE SCALE GENOMIC DNA]</scope>
    <source>
        <strain evidence="4">DSM 14603 / FGSC 9021 / UM521</strain>
    </source>
</reference>
<name>A0A0D1E8R0_MYCMD</name>
<feature type="region of interest" description="Disordered" evidence="2">
    <location>
        <begin position="1"/>
        <end position="171"/>
    </location>
</feature>
<feature type="region of interest" description="Disordered" evidence="2">
    <location>
        <begin position="271"/>
        <end position="322"/>
    </location>
</feature>
<dbReference type="KEGG" id="uma:UMAG_00238"/>
<dbReference type="RefSeq" id="XP_011386166.1">
    <property type="nucleotide sequence ID" value="XM_011387864.1"/>
</dbReference>
<feature type="compositionally biased region" description="Polar residues" evidence="2">
    <location>
        <begin position="424"/>
        <end position="455"/>
    </location>
</feature>
<feature type="compositionally biased region" description="Pro residues" evidence="2">
    <location>
        <begin position="746"/>
        <end position="762"/>
    </location>
</feature>
<feature type="region of interest" description="Disordered" evidence="2">
    <location>
        <begin position="417"/>
        <end position="482"/>
    </location>
</feature>
<feature type="region of interest" description="Disordered" evidence="2">
    <location>
        <begin position="1463"/>
        <end position="1492"/>
    </location>
</feature>
<gene>
    <name evidence="3" type="ORF">UMAG_00238</name>
</gene>
<organism evidence="3 4">
    <name type="scientific">Mycosarcoma maydis</name>
    <name type="common">Corn smut fungus</name>
    <name type="synonym">Ustilago maydis</name>
    <dbReference type="NCBI Taxonomy" id="5270"/>
    <lineage>
        <taxon>Eukaryota</taxon>
        <taxon>Fungi</taxon>
        <taxon>Dikarya</taxon>
        <taxon>Basidiomycota</taxon>
        <taxon>Ustilaginomycotina</taxon>
        <taxon>Ustilaginomycetes</taxon>
        <taxon>Ustilaginales</taxon>
        <taxon>Ustilaginaceae</taxon>
        <taxon>Mycosarcoma</taxon>
    </lineage>
</organism>
<feature type="compositionally biased region" description="Polar residues" evidence="2">
    <location>
        <begin position="390"/>
        <end position="400"/>
    </location>
</feature>
<evidence type="ECO:0000256" key="2">
    <source>
        <dbReference type="SAM" id="MobiDB-lite"/>
    </source>
</evidence>
<protein>
    <submittedName>
        <fullName evidence="3">Uncharacterized protein</fullName>
    </submittedName>
</protein>
<dbReference type="EMBL" id="CM003140">
    <property type="protein sequence ID" value="KIS71806.1"/>
    <property type="molecule type" value="Genomic_DNA"/>
</dbReference>
<feature type="region of interest" description="Disordered" evidence="2">
    <location>
        <begin position="545"/>
        <end position="569"/>
    </location>
</feature>
<feature type="compositionally biased region" description="Low complexity" evidence="2">
    <location>
        <begin position="763"/>
        <end position="772"/>
    </location>
</feature>
<dbReference type="GeneID" id="23561599"/>
<feature type="region of interest" description="Disordered" evidence="2">
    <location>
        <begin position="1327"/>
        <end position="1369"/>
    </location>
</feature>
<dbReference type="OrthoDB" id="1926336at2759"/>
<keyword evidence="1" id="KW-0175">Coiled coil</keyword>
<dbReference type="InParanoid" id="A0A0D1E8R0"/>
<feature type="compositionally biased region" description="Low complexity" evidence="2">
    <location>
        <begin position="1360"/>
        <end position="1369"/>
    </location>
</feature>
<proteinExistence type="predicted"/>
<evidence type="ECO:0000313" key="3">
    <source>
        <dbReference type="EMBL" id="KIS71806.1"/>
    </source>
</evidence>
<feature type="region of interest" description="Disordered" evidence="2">
    <location>
        <begin position="739"/>
        <end position="823"/>
    </location>
</feature>
<feature type="compositionally biased region" description="Basic and acidic residues" evidence="2">
    <location>
        <begin position="964"/>
        <end position="979"/>
    </location>
</feature>